<dbReference type="GO" id="GO:0005634">
    <property type="term" value="C:nucleus"/>
    <property type="evidence" value="ECO:0007669"/>
    <property type="project" value="UniProtKB-SubCell"/>
</dbReference>
<dbReference type="Pfam" id="PF00447">
    <property type="entry name" value="HSF_DNA-bind"/>
    <property type="match status" value="1"/>
</dbReference>
<accession>A0A1V9Z830</accession>
<sequence>MASSSIFLQKTYSMLSQAPPSVLSWSTDGNSFFVYDVAALEASLLARYFNHSNFASFSRQLRFYGFEKTRYRRRGAKMVHNQPLFNFRHAHFRRDAPDAMKVIRRKTFHITDDGVSKEQVEELKDTIARLELQLHALVQQASVLAMVIQAACIPEPAPVVLEPPAPHWCGGDATYYDEDLATVLLHFSHP</sequence>
<dbReference type="EMBL" id="JNBR01000373">
    <property type="protein sequence ID" value="OQR94164.1"/>
    <property type="molecule type" value="Genomic_DNA"/>
</dbReference>
<evidence type="ECO:0000313" key="7">
    <source>
        <dbReference type="Proteomes" id="UP000243579"/>
    </source>
</evidence>
<reference evidence="6 7" key="1">
    <citation type="journal article" date="2014" name="Genome Biol. Evol.">
        <title>The secreted proteins of Achlya hypogyna and Thraustotheca clavata identify the ancestral oomycete secretome and reveal gene acquisitions by horizontal gene transfer.</title>
        <authorList>
            <person name="Misner I."/>
            <person name="Blouin N."/>
            <person name="Leonard G."/>
            <person name="Richards T.A."/>
            <person name="Lane C.E."/>
        </authorList>
    </citation>
    <scope>NUCLEOTIDE SEQUENCE [LARGE SCALE GENOMIC DNA]</scope>
    <source>
        <strain evidence="6 7">ATCC 48635</strain>
    </source>
</reference>
<dbReference type="SUPFAM" id="SSF46785">
    <property type="entry name" value="Winged helix' DNA-binding domain"/>
    <property type="match status" value="1"/>
</dbReference>
<evidence type="ECO:0000313" key="6">
    <source>
        <dbReference type="EMBL" id="OQR94164.1"/>
    </source>
</evidence>
<dbReference type="STRING" id="1202772.A0A1V9Z830"/>
<gene>
    <name evidence="6" type="ORF">ACHHYP_01663</name>
</gene>
<comment type="subcellular location">
    <subcellularLocation>
        <location evidence="1">Nucleus</location>
    </subcellularLocation>
</comment>
<comment type="caution">
    <text evidence="6">The sequence shown here is derived from an EMBL/GenBank/DDBJ whole genome shotgun (WGS) entry which is preliminary data.</text>
</comment>
<comment type="similarity">
    <text evidence="4">Belongs to the HSF family.</text>
</comment>
<dbReference type="PANTHER" id="PTHR10015">
    <property type="entry name" value="HEAT SHOCK TRANSCRIPTION FACTOR"/>
    <property type="match status" value="1"/>
</dbReference>
<name>A0A1V9Z830_ACHHY</name>
<evidence type="ECO:0000256" key="2">
    <source>
        <dbReference type="ARBA" id="ARBA00023125"/>
    </source>
</evidence>
<proteinExistence type="inferred from homology"/>
<dbReference type="AlphaFoldDB" id="A0A1V9Z830"/>
<keyword evidence="7" id="KW-1185">Reference proteome</keyword>
<organism evidence="6 7">
    <name type="scientific">Achlya hypogyna</name>
    <name type="common">Oomycete</name>
    <name type="synonym">Protoachlya hypogyna</name>
    <dbReference type="NCBI Taxonomy" id="1202772"/>
    <lineage>
        <taxon>Eukaryota</taxon>
        <taxon>Sar</taxon>
        <taxon>Stramenopiles</taxon>
        <taxon>Oomycota</taxon>
        <taxon>Saprolegniomycetes</taxon>
        <taxon>Saprolegniales</taxon>
        <taxon>Achlyaceae</taxon>
        <taxon>Achlya</taxon>
    </lineage>
</organism>
<dbReference type="OrthoDB" id="60033at2759"/>
<dbReference type="GO" id="GO:0003700">
    <property type="term" value="F:DNA-binding transcription factor activity"/>
    <property type="evidence" value="ECO:0007669"/>
    <property type="project" value="InterPro"/>
</dbReference>
<feature type="domain" description="HSF-type DNA-binding" evidence="5">
    <location>
        <begin position="3"/>
        <end position="106"/>
    </location>
</feature>
<evidence type="ECO:0000256" key="4">
    <source>
        <dbReference type="RuleBase" id="RU004020"/>
    </source>
</evidence>
<dbReference type="GO" id="GO:0043565">
    <property type="term" value="F:sequence-specific DNA binding"/>
    <property type="evidence" value="ECO:0007669"/>
    <property type="project" value="InterPro"/>
</dbReference>
<dbReference type="Proteomes" id="UP000243579">
    <property type="component" value="Unassembled WGS sequence"/>
</dbReference>
<keyword evidence="2" id="KW-0238">DNA-binding</keyword>
<evidence type="ECO:0000259" key="5">
    <source>
        <dbReference type="SMART" id="SM00415"/>
    </source>
</evidence>
<protein>
    <recommendedName>
        <fullName evidence="5">HSF-type DNA-binding domain-containing protein</fullName>
    </recommendedName>
</protein>
<dbReference type="InterPro" id="IPR000232">
    <property type="entry name" value="HSF_DNA-bd"/>
</dbReference>
<dbReference type="InterPro" id="IPR036388">
    <property type="entry name" value="WH-like_DNA-bd_sf"/>
</dbReference>
<dbReference type="PRINTS" id="PR00056">
    <property type="entry name" value="HSFDOMAIN"/>
</dbReference>
<keyword evidence="3" id="KW-0539">Nucleus</keyword>
<dbReference type="Gene3D" id="1.10.10.10">
    <property type="entry name" value="Winged helix-like DNA-binding domain superfamily/Winged helix DNA-binding domain"/>
    <property type="match status" value="1"/>
</dbReference>
<dbReference type="InterPro" id="IPR036390">
    <property type="entry name" value="WH_DNA-bd_sf"/>
</dbReference>
<evidence type="ECO:0000256" key="1">
    <source>
        <dbReference type="ARBA" id="ARBA00004123"/>
    </source>
</evidence>
<evidence type="ECO:0000256" key="3">
    <source>
        <dbReference type="ARBA" id="ARBA00023242"/>
    </source>
</evidence>
<dbReference type="PANTHER" id="PTHR10015:SF206">
    <property type="entry name" value="HSF-TYPE DNA-BINDING DOMAIN-CONTAINING PROTEIN"/>
    <property type="match status" value="1"/>
</dbReference>
<dbReference type="SMART" id="SM00415">
    <property type="entry name" value="HSF"/>
    <property type="match status" value="1"/>
</dbReference>